<keyword evidence="4" id="KW-0804">Transcription</keyword>
<dbReference type="Pfam" id="PF00126">
    <property type="entry name" value="HTH_1"/>
    <property type="match status" value="1"/>
</dbReference>
<dbReference type="EMBL" id="PNCM01000006">
    <property type="protein sequence ID" value="TMP83571.1"/>
    <property type="molecule type" value="Genomic_DNA"/>
</dbReference>
<dbReference type="CDD" id="cd05466">
    <property type="entry name" value="PBP2_LTTR_substrate"/>
    <property type="match status" value="1"/>
</dbReference>
<dbReference type="OrthoDB" id="9786526at2"/>
<feature type="domain" description="HTH lysR-type" evidence="5">
    <location>
        <begin position="1"/>
        <end position="58"/>
    </location>
</feature>
<dbReference type="SUPFAM" id="SSF53850">
    <property type="entry name" value="Periplasmic binding protein-like II"/>
    <property type="match status" value="1"/>
</dbReference>
<evidence type="ECO:0000259" key="5">
    <source>
        <dbReference type="PROSITE" id="PS50931"/>
    </source>
</evidence>
<keyword evidence="3" id="KW-0238">DNA-binding</keyword>
<dbReference type="GO" id="GO:0003700">
    <property type="term" value="F:DNA-binding transcription factor activity"/>
    <property type="evidence" value="ECO:0007669"/>
    <property type="project" value="InterPro"/>
</dbReference>
<dbReference type="InterPro" id="IPR036388">
    <property type="entry name" value="WH-like_DNA-bd_sf"/>
</dbReference>
<protein>
    <submittedName>
        <fullName evidence="6">LysR family transcriptional regulator</fullName>
    </submittedName>
</protein>
<evidence type="ECO:0000256" key="1">
    <source>
        <dbReference type="ARBA" id="ARBA00009437"/>
    </source>
</evidence>
<dbReference type="InterPro" id="IPR005119">
    <property type="entry name" value="LysR_subst-bd"/>
</dbReference>
<sequence>MDIRVFKTFIAVAENRHFGRAAETLYITQAAVSARIKQLEEFYNTALFIREKNNLRLTPAGEALLSHAHLMVSQMAQSKLSLSIAAMQKNTFSVAATPNVWDAFFSSRIQDMLALFDDLVVGAELSVREAIQRKLEDRSLDVGLLTDPIKDSDFCNELIGHFDLSLVGSRPQFDAKVEDYVLVDWGITFQKEHALHHKVTPNFKTSAAMIALEVLQTKGGFAYLPYPLVQALIENGELFEIDTPLQIKRPIYLVYRKNNPQEKLITEFKALFSKLQ</sequence>
<gene>
    <name evidence="6" type="ORF">CWB73_01735</name>
</gene>
<accession>A0A5S3YY04</accession>
<dbReference type="PROSITE" id="PS50931">
    <property type="entry name" value="HTH_LYSR"/>
    <property type="match status" value="1"/>
</dbReference>
<dbReference type="Proteomes" id="UP000307362">
    <property type="component" value="Unassembled WGS sequence"/>
</dbReference>
<dbReference type="Pfam" id="PF03466">
    <property type="entry name" value="LysR_substrate"/>
    <property type="match status" value="1"/>
</dbReference>
<dbReference type="GO" id="GO:0000976">
    <property type="term" value="F:transcription cis-regulatory region binding"/>
    <property type="evidence" value="ECO:0007669"/>
    <property type="project" value="TreeGrafter"/>
</dbReference>
<reference evidence="7" key="2">
    <citation type="submission" date="2019-06" db="EMBL/GenBank/DDBJ databases">
        <title>Co-occurence of chitin degradation, pigmentation and bioactivity in marine Pseudoalteromonas.</title>
        <authorList>
            <person name="Sonnenschein E.C."/>
            <person name="Bech P.K."/>
        </authorList>
    </citation>
    <scope>NUCLEOTIDE SEQUENCE [LARGE SCALE GENOMIC DNA]</scope>
    <source>
        <strain evidence="7">S1189</strain>
    </source>
</reference>
<dbReference type="RefSeq" id="WP_138566162.1">
    <property type="nucleotide sequence ID" value="NZ_PNCM01000006.1"/>
</dbReference>
<name>A0A5S3YY04_9GAMM</name>
<evidence type="ECO:0000313" key="7">
    <source>
        <dbReference type="Proteomes" id="UP000307362"/>
    </source>
</evidence>
<dbReference type="SUPFAM" id="SSF46785">
    <property type="entry name" value="Winged helix' DNA-binding domain"/>
    <property type="match status" value="1"/>
</dbReference>
<dbReference type="PRINTS" id="PR00039">
    <property type="entry name" value="HTHLYSR"/>
</dbReference>
<comment type="caution">
    <text evidence="6">The sequence shown here is derived from an EMBL/GenBank/DDBJ whole genome shotgun (WGS) entry which is preliminary data.</text>
</comment>
<dbReference type="AlphaFoldDB" id="A0A5S3YY04"/>
<evidence type="ECO:0000256" key="3">
    <source>
        <dbReference type="ARBA" id="ARBA00023125"/>
    </source>
</evidence>
<comment type="similarity">
    <text evidence="1">Belongs to the LysR transcriptional regulatory family.</text>
</comment>
<organism evidence="6 7">
    <name type="scientific">Pseudoalteromonas phenolica</name>
    <dbReference type="NCBI Taxonomy" id="161398"/>
    <lineage>
        <taxon>Bacteria</taxon>
        <taxon>Pseudomonadati</taxon>
        <taxon>Pseudomonadota</taxon>
        <taxon>Gammaproteobacteria</taxon>
        <taxon>Alteromonadales</taxon>
        <taxon>Pseudoalteromonadaceae</taxon>
        <taxon>Pseudoalteromonas</taxon>
    </lineage>
</organism>
<evidence type="ECO:0000256" key="2">
    <source>
        <dbReference type="ARBA" id="ARBA00023015"/>
    </source>
</evidence>
<proteinExistence type="inferred from homology"/>
<dbReference type="PANTHER" id="PTHR30126:SF21">
    <property type="entry name" value="TRANSCRIPTIONAL REGULATOR-RELATED"/>
    <property type="match status" value="1"/>
</dbReference>
<dbReference type="InterPro" id="IPR036390">
    <property type="entry name" value="WH_DNA-bd_sf"/>
</dbReference>
<dbReference type="Gene3D" id="3.40.190.290">
    <property type="match status" value="1"/>
</dbReference>
<dbReference type="InterPro" id="IPR000847">
    <property type="entry name" value="LysR_HTH_N"/>
</dbReference>
<evidence type="ECO:0000313" key="6">
    <source>
        <dbReference type="EMBL" id="TMP83571.1"/>
    </source>
</evidence>
<dbReference type="Gene3D" id="1.10.10.10">
    <property type="entry name" value="Winged helix-like DNA-binding domain superfamily/Winged helix DNA-binding domain"/>
    <property type="match status" value="1"/>
</dbReference>
<evidence type="ECO:0000256" key="4">
    <source>
        <dbReference type="ARBA" id="ARBA00023163"/>
    </source>
</evidence>
<keyword evidence="2" id="KW-0805">Transcription regulation</keyword>
<reference evidence="6 7" key="1">
    <citation type="submission" date="2017-12" db="EMBL/GenBank/DDBJ databases">
        <authorList>
            <person name="Paulsen S."/>
            <person name="Gram L.K."/>
        </authorList>
    </citation>
    <scope>NUCLEOTIDE SEQUENCE [LARGE SCALE GENOMIC DNA]</scope>
    <source>
        <strain evidence="6 7">S1189</strain>
    </source>
</reference>
<dbReference type="PANTHER" id="PTHR30126">
    <property type="entry name" value="HTH-TYPE TRANSCRIPTIONAL REGULATOR"/>
    <property type="match status" value="1"/>
</dbReference>
<dbReference type="FunFam" id="1.10.10.10:FF:000001">
    <property type="entry name" value="LysR family transcriptional regulator"/>
    <property type="match status" value="1"/>
</dbReference>